<reference evidence="1" key="1">
    <citation type="submission" date="2021-03" db="EMBL/GenBank/DDBJ databases">
        <title>Genomic Encyclopedia of Type Strains, Phase IV (KMG-IV): sequencing the most valuable type-strain genomes for metagenomic binning, comparative biology and taxonomic classification.</title>
        <authorList>
            <person name="Goeker M."/>
        </authorList>
    </citation>
    <scope>NUCLEOTIDE SEQUENCE</scope>
    <source>
        <strain evidence="1">DSM 15523</strain>
        <strain evidence="2 4">DSM 16476</strain>
    </source>
</reference>
<evidence type="ECO:0000313" key="4">
    <source>
        <dbReference type="Proteomes" id="UP001231587"/>
    </source>
</evidence>
<evidence type="ECO:0000313" key="3">
    <source>
        <dbReference type="Proteomes" id="UP001138672"/>
    </source>
</evidence>
<protein>
    <submittedName>
        <fullName evidence="1">Uncharacterized protein</fullName>
    </submittedName>
</protein>
<accession>A0A9X1CAJ6</accession>
<comment type="caution">
    <text evidence="1">The sequence shown here is derived from an EMBL/GenBank/DDBJ whole genome shotgun (WGS) entry which is preliminary data.</text>
</comment>
<dbReference type="EMBL" id="JAGGJQ010000001">
    <property type="protein sequence ID" value="MBP1838159.1"/>
    <property type="molecule type" value="Genomic_DNA"/>
</dbReference>
<dbReference type="AlphaFoldDB" id="A0A9X1CAJ6"/>
<keyword evidence="4" id="KW-1185">Reference proteome</keyword>
<dbReference type="Proteomes" id="UP001138672">
    <property type="component" value="Unassembled WGS sequence"/>
</dbReference>
<sequence>MLNLLLFGRFVFLRFQANTFEAILGDNPI</sequence>
<proteinExistence type="predicted"/>
<name>A0A9X1CAJ6_9FLAO</name>
<dbReference type="EMBL" id="JAUSUU010000002">
    <property type="protein sequence ID" value="MDQ0334294.1"/>
    <property type="molecule type" value="Genomic_DNA"/>
</dbReference>
<gene>
    <name evidence="1" type="ORF">J2Z56_000055</name>
    <name evidence="2" type="ORF">J2Z57_000721</name>
</gene>
<dbReference type="Proteomes" id="UP001231587">
    <property type="component" value="Unassembled WGS sequence"/>
</dbReference>
<organism evidence="1 3">
    <name type="scientific">Formosa algae</name>
    <dbReference type="NCBI Taxonomy" id="225843"/>
    <lineage>
        <taxon>Bacteria</taxon>
        <taxon>Pseudomonadati</taxon>
        <taxon>Bacteroidota</taxon>
        <taxon>Flavobacteriia</taxon>
        <taxon>Flavobacteriales</taxon>
        <taxon>Flavobacteriaceae</taxon>
        <taxon>Formosa</taxon>
    </lineage>
</organism>
<evidence type="ECO:0000313" key="2">
    <source>
        <dbReference type="EMBL" id="MDQ0334294.1"/>
    </source>
</evidence>
<evidence type="ECO:0000313" key="1">
    <source>
        <dbReference type="EMBL" id="MBP1838159.1"/>
    </source>
</evidence>